<comment type="caution">
    <text evidence="1">The sequence shown here is derived from an EMBL/GenBank/DDBJ whole genome shotgun (WGS) entry which is preliminary data.</text>
</comment>
<dbReference type="Proteomes" id="UP000499080">
    <property type="component" value="Unassembled WGS sequence"/>
</dbReference>
<organism evidence="1 2">
    <name type="scientific">Araneus ventricosus</name>
    <name type="common">Orbweaver spider</name>
    <name type="synonym">Epeira ventricosa</name>
    <dbReference type="NCBI Taxonomy" id="182803"/>
    <lineage>
        <taxon>Eukaryota</taxon>
        <taxon>Metazoa</taxon>
        <taxon>Ecdysozoa</taxon>
        <taxon>Arthropoda</taxon>
        <taxon>Chelicerata</taxon>
        <taxon>Arachnida</taxon>
        <taxon>Araneae</taxon>
        <taxon>Araneomorphae</taxon>
        <taxon>Entelegynae</taxon>
        <taxon>Araneoidea</taxon>
        <taxon>Araneidae</taxon>
        <taxon>Araneus</taxon>
    </lineage>
</organism>
<protein>
    <submittedName>
        <fullName evidence="1">Uncharacterized protein</fullName>
    </submittedName>
</protein>
<keyword evidence="2" id="KW-1185">Reference proteome</keyword>
<evidence type="ECO:0000313" key="1">
    <source>
        <dbReference type="EMBL" id="GBN30923.1"/>
    </source>
</evidence>
<dbReference type="EMBL" id="BGPR01008002">
    <property type="protein sequence ID" value="GBN30923.1"/>
    <property type="molecule type" value="Genomic_DNA"/>
</dbReference>
<evidence type="ECO:0000313" key="2">
    <source>
        <dbReference type="Proteomes" id="UP000499080"/>
    </source>
</evidence>
<dbReference type="AlphaFoldDB" id="A0A4Y2MW52"/>
<sequence length="123" mass="13838">MATNYDICPQKAFCSIATGHQVNKAKSNKRLYKGHDQHTVLPPGEKPWTELQQVEEKRLEEALKAVSANIQVQLMLTSETKTASKIVNAIYRRQISASGLNWTFTPRKFGRSTPKPVVSAKNR</sequence>
<accession>A0A4Y2MW52</accession>
<name>A0A4Y2MW52_ARAVE</name>
<reference evidence="1 2" key="1">
    <citation type="journal article" date="2019" name="Sci. Rep.">
        <title>Orb-weaving spider Araneus ventricosus genome elucidates the spidroin gene catalogue.</title>
        <authorList>
            <person name="Kono N."/>
            <person name="Nakamura H."/>
            <person name="Ohtoshi R."/>
            <person name="Moran D.A.P."/>
            <person name="Shinohara A."/>
            <person name="Yoshida Y."/>
            <person name="Fujiwara M."/>
            <person name="Mori M."/>
            <person name="Tomita M."/>
            <person name="Arakawa K."/>
        </authorList>
    </citation>
    <scope>NUCLEOTIDE SEQUENCE [LARGE SCALE GENOMIC DNA]</scope>
</reference>
<proteinExistence type="predicted"/>
<gene>
    <name evidence="1" type="ORF">AVEN_223544_1</name>
</gene>